<dbReference type="AlphaFoldDB" id="A0A409VAQ1"/>
<keyword evidence="2 10" id="KW-0812">Transmembrane</keyword>
<dbReference type="PANTHER" id="PTHR46539">
    <property type="entry name" value="E3 UBIQUITIN-PROTEIN LIGASE ATL42"/>
    <property type="match status" value="1"/>
</dbReference>
<feature type="compositionally biased region" description="Polar residues" evidence="9">
    <location>
        <begin position="396"/>
        <end position="407"/>
    </location>
</feature>
<keyword evidence="11" id="KW-0732">Signal</keyword>
<evidence type="ECO:0000256" key="5">
    <source>
        <dbReference type="ARBA" id="ARBA00022833"/>
    </source>
</evidence>
<dbReference type="InterPro" id="IPR001841">
    <property type="entry name" value="Znf_RING"/>
</dbReference>
<dbReference type="STRING" id="181874.A0A409VAQ1"/>
<evidence type="ECO:0000313" key="13">
    <source>
        <dbReference type="EMBL" id="PPQ63983.1"/>
    </source>
</evidence>
<organism evidence="13 14">
    <name type="scientific">Panaeolus cyanescens</name>
    <dbReference type="NCBI Taxonomy" id="181874"/>
    <lineage>
        <taxon>Eukaryota</taxon>
        <taxon>Fungi</taxon>
        <taxon>Dikarya</taxon>
        <taxon>Basidiomycota</taxon>
        <taxon>Agaricomycotina</taxon>
        <taxon>Agaricomycetes</taxon>
        <taxon>Agaricomycetidae</taxon>
        <taxon>Agaricales</taxon>
        <taxon>Agaricineae</taxon>
        <taxon>Galeropsidaceae</taxon>
        <taxon>Panaeolus</taxon>
    </lineage>
</organism>
<keyword evidence="3" id="KW-0479">Metal-binding</keyword>
<feature type="domain" description="RING-type" evidence="12">
    <location>
        <begin position="433"/>
        <end position="477"/>
    </location>
</feature>
<keyword evidence="5" id="KW-0862">Zinc</keyword>
<feature type="signal peptide" evidence="11">
    <location>
        <begin position="1"/>
        <end position="20"/>
    </location>
</feature>
<comment type="subcellular location">
    <subcellularLocation>
        <location evidence="1">Membrane</location>
    </subcellularLocation>
</comment>
<dbReference type="InParanoid" id="A0A409VAQ1"/>
<dbReference type="Gene3D" id="3.30.40.10">
    <property type="entry name" value="Zinc/RING finger domain, C3HC4 (zinc finger)"/>
    <property type="match status" value="1"/>
</dbReference>
<feature type="region of interest" description="Disordered" evidence="9">
    <location>
        <begin position="244"/>
        <end position="264"/>
    </location>
</feature>
<evidence type="ECO:0000256" key="11">
    <source>
        <dbReference type="SAM" id="SignalP"/>
    </source>
</evidence>
<sequence length="540" mass="58763">MFKPLQTKISLLMLLQSALGYIPALPTNSTRYAIASGLNVTDISKLTLQWYSNGSYQEHVSYQLVGSGSTGFSKGVLVHFSEENVISTTPPGLSVFYIYLLKLTVYRPTLASTPWIALVSCDKNATDASVNEDIFTLARDKGAVSALLYSLYSAACVINEEYSNPATFDQVFDIFSTQSLTSARLIEYQFGQLGPQDNSICNYDSRQLNNSATDIITSIQLGYPISGGYLLAAMRAYNATDLDTGTDPPIKSGSSTTPRTNGGSSKTALAMIVLYAITGCVSALFCLVIISGAIRAFRHPDRYGPRAFAENGGPPQSRARGLTRAILDTFPVVKFSDSENPYPREKDLETQAQDPQPHRGQPDPNSKFPISDSWSTEVSARDQDAPPRVAQGALCGSTSGDTGSLPCTSRVHRPALEGHKSDVIPSSFGRETCPICIVDFEKGDALRVLPCEGRHRFHQECVDPWLLRLSSSCPICRHDFLALETILSGQSEAPVTHTEGEFEDVVKAESVSVMIVGRCKVAQHPSIYLQMEPPTWDPNS</sequence>
<accession>A0A409VAQ1</accession>
<protein>
    <recommendedName>
        <fullName evidence="12">RING-type domain-containing protein</fullName>
    </recommendedName>
</protein>
<evidence type="ECO:0000256" key="1">
    <source>
        <dbReference type="ARBA" id="ARBA00004370"/>
    </source>
</evidence>
<dbReference type="Pfam" id="PF13639">
    <property type="entry name" value="zf-RING_2"/>
    <property type="match status" value="1"/>
</dbReference>
<reference evidence="13 14" key="1">
    <citation type="journal article" date="2018" name="Evol. Lett.">
        <title>Horizontal gene cluster transfer increased hallucinogenic mushroom diversity.</title>
        <authorList>
            <person name="Reynolds H.T."/>
            <person name="Vijayakumar V."/>
            <person name="Gluck-Thaler E."/>
            <person name="Korotkin H.B."/>
            <person name="Matheny P.B."/>
            <person name="Slot J.C."/>
        </authorList>
    </citation>
    <scope>NUCLEOTIDE SEQUENCE [LARGE SCALE GENOMIC DNA]</scope>
    <source>
        <strain evidence="13 14">2629</strain>
    </source>
</reference>
<keyword evidence="6 10" id="KW-1133">Transmembrane helix</keyword>
<feature type="transmembrane region" description="Helical" evidence="10">
    <location>
        <begin position="268"/>
        <end position="294"/>
    </location>
</feature>
<evidence type="ECO:0000256" key="8">
    <source>
        <dbReference type="PROSITE-ProRule" id="PRU00175"/>
    </source>
</evidence>
<evidence type="ECO:0000256" key="2">
    <source>
        <dbReference type="ARBA" id="ARBA00022692"/>
    </source>
</evidence>
<evidence type="ECO:0000313" key="14">
    <source>
        <dbReference type="Proteomes" id="UP000284842"/>
    </source>
</evidence>
<dbReference type="GO" id="GO:0008270">
    <property type="term" value="F:zinc ion binding"/>
    <property type="evidence" value="ECO:0007669"/>
    <property type="project" value="UniProtKB-KW"/>
</dbReference>
<feature type="chain" id="PRO_5019580013" description="RING-type domain-containing protein" evidence="11">
    <location>
        <begin position="21"/>
        <end position="540"/>
    </location>
</feature>
<name>A0A409VAQ1_9AGAR</name>
<dbReference type="EMBL" id="NHTK01006101">
    <property type="protein sequence ID" value="PPQ63983.1"/>
    <property type="molecule type" value="Genomic_DNA"/>
</dbReference>
<dbReference type="InterPro" id="IPR013083">
    <property type="entry name" value="Znf_RING/FYVE/PHD"/>
</dbReference>
<keyword evidence="7 10" id="KW-0472">Membrane</keyword>
<evidence type="ECO:0000256" key="9">
    <source>
        <dbReference type="SAM" id="MobiDB-lite"/>
    </source>
</evidence>
<dbReference type="PANTHER" id="PTHR46539:SF1">
    <property type="entry name" value="E3 UBIQUITIN-PROTEIN LIGASE ATL42"/>
    <property type="match status" value="1"/>
</dbReference>
<dbReference type="Proteomes" id="UP000284842">
    <property type="component" value="Unassembled WGS sequence"/>
</dbReference>
<evidence type="ECO:0000256" key="3">
    <source>
        <dbReference type="ARBA" id="ARBA00022723"/>
    </source>
</evidence>
<keyword evidence="4 8" id="KW-0863">Zinc-finger</keyword>
<evidence type="ECO:0000256" key="7">
    <source>
        <dbReference type="ARBA" id="ARBA00023136"/>
    </source>
</evidence>
<dbReference type="GO" id="GO:0016020">
    <property type="term" value="C:membrane"/>
    <property type="evidence" value="ECO:0007669"/>
    <property type="project" value="UniProtKB-SubCell"/>
</dbReference>
<evidence type="ECO:0000256" key="4">
    <source>
        <dbReference type="ARBA" id="ARBA00022771"/>
    </source>
</evidence>
<feature type="compositionally biased region" description="Polar residues" evidence="9">
    <location>
        <begin position="252"/>
        <end position="264"/>
    </location>
</feature>
<evidence type="ECO:0000256" key="10">
    <source>
        <dbReference type="SAM" id="Phobius"/>
    </source>
</evidence>
<comment type="caution">
    <text evidence="13">The sequence shown here is derived from an EMBL/GenBank/DDBJ whole genome shotgun (WGS) entry which is preliminary data.</text>
</comment>
<dbReference type="SUPFAM" id="SSF57850">
    <property type="entry name" value="RING/U-box"/>
    <property type="match status" value="1"/>
</dbReference>
<feature type="region of interest" description="Disordered" evidence="9">
    <location>
        <begin position="335"/>
        <end position="410"/>
    </location>
</feature>
<keyword evidence="14" id="KW-1185">Reference proteome</keyword>
<proteinExistence type="predicted"/>
<dbReference type="CDD" id="cd16454">
    <property type="entry name" value="RING-H2_PA-TM-RING"/>
    <property type="match status" value="1"/>
</dbReference>
<evidence type="ECO:0000256" key="6">
    <source>
        <dbReference type="ARBA" id="ARBA00022989"/>
    </source>
</evidence>
<dbReference type="OrthoDB" id="8062037at2759"/>
<evidence type="ECO:0000259" key="12">
    <source>
        <dbReference type="PROSITE" id="PS50089"/>
    </source>
</evidence>
<dbReference type="SMART" id="SM00184">
    <property type="entry name" value="RING"/>
    <property type="match status" value="1"/>
</dbReference>
<dbReference type="PROSITE" id="PS50089">
    <property type="entry name" value="ZF_RING_2"/>
    <property type="match status" value="1"/>
</dbReference>
<gene>
    <name evidence="13" type="ORF">CVT24_009412</name>
</gene>